<keyword evidence="1" id="KW-0812">Transmembrane</keyword>
<dbReference type="KEGG" id="pasa:BAOM_3825"/>
<feature type="transmembrane region" description="Helical" evidence="1">
    <location>
        <begin position="362"/>
        <end position="379"/>
    </location>
</feature>
<dbReference type="InterPro" id="IPR011621">
    <property type="entry name" value="Metal-dep_PHydrolase_7TM_intra"/>
</dbReference>
<feature type="domain" description="HD" evidence="2">
    <location>
        <begin position="504"/>
        <end position="646"/>
    </location>
</feature>
<keyword evidence="1" id="KW-1133">Transmembrane helix</keyword>
<dbReference type="Proteomes" id="UP000283095">
    <property type="component" value="Chromosome"/>
</dbReference>
<dbReference type="InterPro" id="IPR052722">
    <property type="entry name" value="PgpH_phosphodiesterase"/>
</dbReference>
<dbReference type="EMBL" id="CP026095">
    <property type="protein sequence ID" value="AZV44434.1"/>
    <property type="molecule type" value="Genomic_DNA"/>
</dbReference>
<evidence type="ECO:0000313" key="4">
    <source>
        <dbReference type="Proteomes" id="UP000283095"/>
    </source>
</evidence>
<evidence type="ECO:0000313" key="3">
    <source>
        <dbReference type="EMBL" id="AZV44434.1"/>
    </source>
</evidence>
<feature type="transmembrane region" description="Helical" evidence="1">
    <location>
        <begin position="279"/>
        <end position="301"/>
    </location>
</feature>
<sequence>MSQIQKFFAKLKELMVHRLFQVLLFIVVGTFAYALMYSNVKPEKIHIELFKPAEQTIRATKTVEDTYKTEQEKEEVLKQVADVYTLKKEYAKNKVDLIASIFDSAIEVHEETSEEALKEDEKAIAKTDAQKVSILKEKLTDEVNKDIEESVFLALVQADEDELNITKDLTITAVNNVMSSRIAAGDVENAKKRAEEELRYTSISNDMKKAAISLARSAIIQNVFFDNEKTEEQRTKAVENVEPVRILQGQVIVKEEQLVDREIYRQLELAGFLNTEKTIYPYLGLLLFIVLTLIAFYYFFYSSASKKEQQHNQLLIFSLVFVIALSMMKIFSILADFQHADLVYFFPGAMAAMISKMLLNDRLSVAMTLLLSSYGTIIFNGETPSNLDYSMGLYIMFSGFAAIIILSRDNFKTKVLSAGSLLSLVNVAFLFSLLFIMDGHYLKMEYVYYSIAAIVSGLSSAVLTMGLLPFFEAGFGVLSTIKLLELSNPNHPLLRKILTESPGTYHHSVMVANLAESACEAIGANGLLARVGCYYHDIGKTKRPQFFIENQITGSNPHDQLPPRTSRDIIIAHASDGGELLRKHKFPKEIIDIAEQHHGTTLLKFFYYKALKQDETVQESEYRYPGPKAQTKEVAVIGIADSVEAAVRSMQQPTPEKIEELVIQIINDRIQDHQFDECDITMKELSIVKSSLCESLNGIFHSRIEYPEFNKLEQKVEA</sequence>
<dbReference type="InterPro" id="IPR003607">
    <property type="entry name" value="HD/PDEase_dom"/>
</dbReference>
<gene>
    <name evidence="3" type="ORF">BAOM_3825</name>
</gene>
<dbReference type="CDD" id="cd00077">
    <property type="entry name" value="HDc"/>
    <property type="match status" value="1"/>
</dbReference>
<dbReference type="PANTHER" id="PTHR36442">
    <property type="entry name" value="CYCLIC-DI-AMP PHOSPHODIESTERASE PGPH"/>
    <property type="match status" value="1"/>
</dbReference>
<reference evidence="3 4" key="1">
    <citation type="submission" date="2018-01" db="EMBL/GenBank/DDBJ databases">
        <title>Bacillus asahii Genome sequencing and assembly.</title>
        <authorList>
            <person name="Jiang H."/>
            <person name="Feng Y."/>
            <person name="Zhao F."/>
            <person name="Lin X."/>
        </authorList>
    </citation>
    <scope>NUCLEOTIDE SEQUENCE [LARGE SCALE GENOMIC DNA]</scope>
    <source>
        <strain evidence="3 4">OM18</strain>
    </source>
</reference>
<dbReference type="Pfam" id="PF01966">
    <property type="entry name" value="HD"/>
    <property type="match status" value="1"/>
</dbReference>
<dbReference type="NCBIfam" id="TIGR00277">
    <property type="entry name" value="HDIG"/>
    <property type="match status" value="1"/>
</dbReference>
<dbReference type="AlphaFoldDB" id="A0A3T0KVS8"/>
<keyword evidence="1" id="KW-0472">Membrane</keyword>
<feature type="transmembrane region" description="Helical" evidence="1">
    <location>
        <begin position="313"/>
        <end position="331"/>
    </location>
</feature>
<proteinExistence type="predicted"/>
<dbReference type="RefSeq" id="WP_373995305.1">
    <property type="nucleotide sequence ID" value="NZ_CP026095.1"/>
</dbReference>
<accession>A0A3T0KVS8</accession>
<feature type="transmembrane region" description="Helical" evidence="1">
    <location>
        <begin position="448"/>
        <end position="471"/>
    </location>
</feature>
<organism evidence="3 4">
    <name type="scientific">Peribacillus asahii</name>
    <dbReference type="NCBI Taxonomy" id="228899"/>
    <lineage>
        <taxon>Bacteria</taxon>
        <taxon>Bacillati</taxon>
        <taxon>Bacillota</taxon>
        <taxon>Bacilli</taxon>
        <taxon>Bacillales</taxon>
        <taxon>Bacillaceae</taxon>
        <taxon>Peribacillus</taxon>
    </lineage>
</organism>
<dbReference type="Pfam" id="PF07697">
    <property type="entry name" value="7TMR-HDED"/>
    <property type="match status" value="1"/>
</dbReference>
<dbReference type="SUPFAM" id="SSF109604">
    <property type="entry name" value="HD-domain/PDEase-like"/>
    <property type="match status" value="1"/>
</dbReference>
<dbReference type="InterPro" id="IPR006674">
    <property type="entry name" value="HD_domain"/>
</dbReference>
<dbReference type="SMART" id="SM00471">
    <property type="entry name" value="HDc"/>
    <property type="match status" value="1"/>
</dbReference>
<dbReference type="InterPro" id="IPR011624">
    <property type="entry name" value="Metal-dep_PHydrolase_7TM_extra"/>
</dbReference>
<feature type="transmembrane region" description="Helical" evidence="1">
    <location>
        <begin position="391"/>
        <end position="408"/>
    </location>
</feature>
<dbReference type="Pfam" id="PF07698">
    <property type="entry name" value="7TM-7TMR_HD"/>
    <property type="match status" value="1"/>
</dbReference>
<dbReference type="InterPro" id="IPR006675">
    <property type="entry name" value="HDIG_dom"/>
</dbReference>
<name>A0A3T0KVS8_9BACI</name>
<dbReference type="Gene3D" id="1.10.3210.10">
    <property type="entry name" value="Hypothetical protein af1432"/>
    <property type="match status" value="1"/>
</dbReference>
<evidence type="ECO:0000256" key="1">
    <source>
        <dbReference type="SAM" id="Phobius"/>
    </source>
</evidence>
<evidence type="ECO:0000259" key="2">
    <source>
        <dbReference type="PROSITE" id="PS51831"/>
    </source>
</evidence>
<feature type="transmembrane region" description="Helical" evidence="1">
    <location>
        <begin position="415"/>
        <end position="436"/>
    </location>
</feature>
<dbReference type="PANTHER" id="PTHR36442:SF1">
    <property type="entry name" value="CYCLIC-DI-AMP PHOSPHODIESTERASE PGPH"/>
    <property type="match status" value="1"/>
</dbReference>
<protein>
    <submittedName>
        <fullName evidence="3">Membrane protein</fullName>
    </submittedName>
</protein>
<dbReference type="PROSITE" id="PS51831">
    <property type="entry name" value="HD"/>
    <property type="match status" value="1"/>
</dbReference>